<comment type="caution">
    <text evidence="3">The sequence shown here is derived from an EMBL/GenBank/DDBJ whole genome shotgun (WGS) entry which is preliminary data.</text>
</comment>
<feature type="transmembrane region" description="Helical" evidence="2">
    <location>
        <begin position="58"/>
        <end position="80"/>
    </location>
</feature>
<dbReference type="AlphaFoldDB" id="A0AA88GHL9"/>
<dbReference type="EMBL" id="PYSW02000040">
    <property type="protein sequence ID" value="KAG2375028.1"/>
    <property type="molecule type" value="Genomic_DNA"/>
</dbReference>
<evidence type="ECO:0000313" key="4">
    <source>
        <dbReference type="Proteomes" id="UP000816034"/>
    </source>
</evidence>
<organism evidence="3 4">
    <name type="scientific">Naegleria lovaniensis</name>
    <name type="common">Amoeba</name>
    <dbReference type="NCBI Taxonomy" id="51637"/>
    <lineage>
        <taxon>Eukaryota</taxon>
        <taxon>Discoba</taxon>
        <taxon>Heterolobosea</taxon>
        <taxon>Tetramitia</taxon>
        <taxon>Eutetramitia</taxon>
        <taxon>Vahlkampfiidae</taxon>
        <taxon>Naegleria</taxon>
    </lineage>
</organism>
<keyword evidence="2" id="KW-1133">Transmembrane helix</keyword>
<reference evidence="3 4" key="1">
    <citation type="journal article" date="2018" name="BMC Genomics">
        <title>The genome of Naegleria lovaniensis, the basis for a comparative approach to unravel pathogenicity factors of the human pathogenic amoeba N. fowleri.</title>
        <authorList>
            <person name="Liechti N."/>
            <person name="Schurch N."/>
            <person name="Bruggmann R."/>
            <person name="Wittwer M."/>
        </authorList>
    </citation>
    <scope>NUCLEOTIDE SEQUENCE [LARGE SCALE GENOMIC DNA]</scope>
    <source>
        <strain evidence="3 4">ATCC 30569</strain>
    </source>
</reference>
<feature type="compositionally biased region" description="Basic and acidic residues" evidence="1">
    <location>
        <begin position="492"/>
        <end position="502"/>
    </location>
</feature>
<gene>
    <name evidence="3" type="ORF">C9374_010032</name>
</gene>
<feature type="compositionally biased region" description="Low complexity" evidence="1">
    <location>
        <begin position="545"/>
        <end position="555"/>
    </location>
</feature>
<dbReference type="RefSeq" id="XP_044544202.1">
    <property type="nucleotide sequence ID" value="XM_044685532.1"/>
</dbReference>
<keyword evidence="2" id="KW-0812">Transmembrane</keyword>
<keyword evidence="2" id="KW-0472">Membrane</keyword>
<feature type="region of interest" description="Disordered" evidence="1">
    <location>
        <begin position="1"/>
        <end position="29"/>
    </location>
</feature>
<dbReference type="SUPFAM" id="SSF55073">
    <property type="entry name" value="Nucleotide cyclase"/>
    <property type="match status" value="1"/>
</dbReference>
<dbReference type="Gene3D" id="3.30.70.1230">
    <property type="entry name" value="Nucleotide cyclase"/>
    <property type="match status" value="1"/>
</dbReference>
<proteinExistence type="predicted"/>
<feature type="compositionally biased region" description="Basic residues" evidence="1">
    <location>
        <begin position="520"/>
        <end position="529"/>
    </location>
</feature>
<accession>A0AA88GHL9</accession>
<dbReference type="InterPro" id="IPR029787">
    <property type="entry name" value="Nucleotide_cyclase"/>
</dbReference>
<evidence type="ECO:0000313" key="3">
    <source>
        <dbReference type="EMBL" id="KAG2375028.1"/>
    </source>
</evidence>
<evidence type="ECO:0000256" key="2">
    <source>
        <dbReference type="SAM" id="Phobius"/>
    </source>
</evidence>
<feature type="transmembrane region" description="Helical" evidence="2">
    <location>
        <begin position="398"/>
        <end position="424"/>
    </location>
</feature>
<evidence type="ECO:0008006" key="5">
    <source>
        <dbReference type="Google" id="ProtNLM"/>
    </source>
</evidence>
<dbReference type="Proteomes" id="UP000816034">
    <property type="component" value="Unassembled WGS sequence"/>
</dbReference>
<sequence>MAKIQPLGAQKDVADEPASLNKHHNEEDDLLLDEDDDKESLSSNQKNKVSSFHLSIRFCLIFLVCSLIMCSIVVLSATWLSSFSPTITELSSRVRDYEFLSVVDYANQTLREIAISSEMIAGQLGFSYNFRDYSYTETVVYRAFVSEKKHHDGVVTTTYTCNAFQECIGVIDYGGVPLFINTSLEYNTQYLYTCHGLTTDYCNRSSIPDDVTPPFDFTYLTSVCNANPGRQVYSLSYADPTVPDMVFVTLLNCRPKMKENGKSNQFDYFYALDLTTDTISAFLKQASKKIKASVGFIVEVETEQLIAVDGDVKISKWDDKGTTLLRSTPLTVEDPKIQRDAKLILEKYSNWKSIEKNTLIALTSAENYILVYHLVTDSQIDWILVLSVPIWNYAGSTAIAIIASVIGSLLVVSVGMVVGVLVSLRIVKPFYNLILLFRQISQMNLENIVLTNSSFSEVKELQQQFMDMVKKIKMYRAFIPSHLLLELDTGEGGEHEDVKTEGPRGMQQEHASSVGDSLKHINHASHGRRSSVASSSAPGIGGGYSSSRGSSSSRQSSDRQLVERTQTFRKRAANFGNKFSLHLEMKRISLMNVHIDGLNEFVSFFPPELVVQMLSDIFEQVQTISRQFTCQMLSFEGGSITLAFNASSHQANHELKANKAALQFSAKTKTIKEQKWRRLPIYSRNPTLIDSMSLIFAICGQQSLAGNVGTKDSKNFSVLSSARYNLEQLTKLARFMQIPIVVTDGIQKSTEGSFITRFIDTLELTPEQPPLTSNVNSSLITSPQLVDHPSYYPCDVHELLHDASNEVADEWMYELEAKKGQAQYLNYNEGVKLLKEGEHAKALEIFENFLVHHPQDKPTLVLIEKCQKILDHL</sequence>
<name>A0AA88GHL9_NAELO</name>
<dbReference type="GeneID" id="68102486"/>
<feature type="region of interest" description="Disordered" evidence="1">
    <location>
        <begin position="490"/>
        <end position="562"/>
    </location>
</feature>
<keyword evidence="4" id="KW-1185">Reference proteome</keyword>
<evidence type="ECO:0000256" key="1">
    <source>
        <dbReference type="SAM" id="MobiDB-lite"/>
    </source>
</evidence>
<protein>
    <recommendedName>
        <fullName evidence="5">Guanylate cyclase domain-containing protein</fullName>
    </recommendedName>
</protein>